<keyword evidence="2" id="KW-0092">Biotin</keyword>
<dbReference type="HOGENOM" id="CLU_016733_5_4_2"/>
<dbReference type="FunFam" id="2.40.50.100:FF:000003">
    <property type="entry name" value="Acetyl-CoA carboxylase biotin carboxyl carrier protein"/>
    <property type="match status" value="1"/>
</dbReference>
<dbReference type="PROSITE" id="PS50968">
    <property type="entry name" value="BIOTINYL_LIPOYL"/>
    <property type="match status" value="1"/>
</dbReference>
<evidence type="ECO:0000256" key="3">
    <source>
        <dbReference type="SAM" id="MobiDB-lite"/>
    </source>
</evidence>
<dbReference type="AlphaFoldDB" id="B5ID60"/>
<evidence type="ECO:0000256" key="1">
    <source>
        <dbReference type="ARBA" id="ARBA00001941"/>
    </source>
</evidence>
<dbReference type="STRING" id="439481.Aboo_1365"/>
<dbReference type="EMBL" id="CP001941">
    <property type="protein sequence ID" value="ADD09173.1"/>
    <property type="molecule type" value="Genomic_DNA"/>
</dbReference>
<dbReference type="InterPro" id="IPR001882">
    <property type="entry name" value="Biotin_BS"/>
</dbReference>
<dbReference type="SUPFAM" id="SSF51230">
    <property type="entry name" value="Single hybrid motif"/>
    <property type="match status" value="1"/>
</dbReference>
<feature type="compositionally biased region" description="Low complexity" evidence="3">
    <location>
        <begin position="41"/>
        <end position="51"/>
    </location>
</feature>
<dbReference type="RefSeq" id="WP_008084014.1">
    <property type="nucleotide sequence ID" value="NC_013926.1"/>
</dbReference>
<dbReference type="InterPro" id="IPR011053">
    <property type="entry name" value="Single_hybrid_motif"/>
</dbReference>
<dbReference type="OrthoDB" id="31083at2157"/>
<organism evidence="4 5">
    <name type="scientific">Aciduliprofundum boonei (strain DSM 19572 / T469)</name>
    <dbReference type="NCBI Taxonomy" id="439481"/>
    <lineage>
        <taxon>Archaea</taxon>
        <taxon>Methanobacteriati</taxon>
        <taxon>Thermoplasmatota</taxon>
        <taxon>DHVE2 group</taxon>
        <taxon>Candidatus Aciduliprofundum</taxon>
    </lineage>
</organism>
<dbReference type="PROSITE" id="PS00188">
    <property type="entry name" value="BIOTIN"/>
    <property type="match status" value="1"/>
</dbReference>
<dbReference type="GeneID" id="8828327"/>
<proteinExistence type="predicted"/>
<dbReference type="CDD" id="cd06850">
    <property type="entry name" value="biotinyl_domain"/>
    <property type="match status" value="1"/>
</dbReference>
<comment type="cofactor">
    <cofactor evidence="1">
        <name>Co(2+)</name>
        <dbReference type="ChEBI" id="CHEBI:48828"/>
    </cofactor>
</comment>
<reference evidence="4" key="1">
    <citation type="submission" date="2010-02" db="EMBL/GenBank/DDBJ databases">
        <title>Complete sequence of Aciduliprofundum boonei T469.</title>
        <authorList>
            <consortium name="US DOE Joint Genome Institute"/>
            <person name="Lucas S."/>
            <person name="Copeland A."/>
            <person name="Lapidus A."/>
            <person name="Cheng J.-F."/>
            <person name="Bruce D."/>
            <person name="Goodwin L."/>
            <person name="Pitluck S."/>
            <person name="Saunders E."/>
            <person name="Detter J.C."/>
            <person name="Han C."/>
            <person name="Tapia R."/>
            <person name="Land M."/>
            <person name="Hauser L."/>
            <person name="Kyrpides N."/>
            <person name="Mikhailova N."/>
            <person name="Flores G."/>
            <person name="Reysenbach A.-L."/>
            <person name="Woyke T."/>
        </authorList>
    </citation>
    <scope>NUCLEOTIDE SEQUENCE</scope>
    <source>
        <strain evidence="4">T469</strain>
    </source>
</reference>
<dbReference type="Proteomes" id="UP000001400">
    <property type="component" value="Chromosome"/>
</dbReference>
<keyword evidence="5" id="KW-1185">Reference proteome</keyword>
<dbReference type="eggNOG" id="arCOG02095">
    <property type="taxonomic scope" value="Archaea"/>
</dbReference>
<dbReference type="Gene3D" id="2.40.50.100">
    <property type="match status" value="1"/>
</dbReference>
<feature type="region of interest" description="Disordered" evidence="3">
    <location>
        <begin position="26"/>
        <end position="61"/>
    </location>
</feature>
<gene>
    <name evidence="4" type="ordered locus">Aboo_1365</name>
</gene>
<name>B5ID60_ACIB4</name>
<dbReference type="InterPro" id="IPR050709">
    <property type="entry name" value="Biotin_Carboxyl_Carrier/Decarb"/>
</dbReference>
<evidence type="ECO:0000256" key="2">
    <source>
        <dbReference type="ARBA" id="ARBA00023267"/>
    </source>
</evidence>
<sequence length="125" mass="13697">MRRKFKVMVNGKEYVVEIEELGEPNSQAPIQPRYEIKPESSKPSTPKPAETSAEEGAVTSPMPGKILDIRVSKGDKVKIGDVLIILEAMKMENEIVAPKDGIVKEVRVNVGDKVDRGSVLIVIGE</sequence>
<evidence type="ECO:0000313" key="5">
    <source>
        <dbReference type="Proteomes" id="UP000001400"/>
    </source>
</evidence>
<evidence type="ECO:0000313" key="4">
    <source>
        <dbReference type="EMBL" id="ADD09173.1"/>
    </source>
</evidence>
<dbReference type="Pfam" id="PF00364">
    <property type="entry name" value="Biotin_lipoyl"/>
    <property type="match status" value="1"/>
</dbReference>
<dbReference type="InterPro" id="IPR000089">
    <property type="entry name" value="Biotin_lipoyl"/>
</dbReference>
<dbReference type="PANTHER" id="PTHR45266:SF3">
    <property type="entry name" value="OXALOACETATE DECARBOXYLASE ALPHA CHAIN"/>
    <property type="match status" value="1"/>
</dbReference>
<protein>
    <submittedName>
        <fullName evidence="4">Biotin/lipoyl attachment domain-containing protein</fullName>
    </submittedName>
</protein>
<dbReference type="PANTHER" id="PTHR45266">
    <property type="entry name" value="OXALOACETATE DECARBOXYLASE ALPHA CHAIN"/>
    <property type="match status" value="1"/>
</dbReference>
<dbReference type="KEGG" id="abi:Aboo_1365"/>
<accession>B5ID60</accession>